<reference evidence="6" key="1">
    <citation type="submission" date="2020-10" db="EMBL/GenBank/DDBJ databases">
        <title>Taxonomic study of unclassified bacteria belonging to the class Ktedonobacteria.</title>
        <authorList>
            <person name="Yabe S."/>
            <person name="Wang C.M."/>
            <person name="Zheng Y."/>
            <person name="Sakai Y."/>
            <person name="Cavaletti L."/>
            <person name="Monciardini P."/>
            <person name="Donadio S."/>
        </authorList>
    </citation>
    <scope>NUCLEOTIDE SEQUENCE</scope>
    <source>
        <strain evidence="6">SOSP1-1</strain>
    </source>
</reference>
<feature type="domain" description="Methyltransferase" evidence="5">
    <location>
        <begin position="51"/>
        <end position="157"/>
    </location>
</feature>
<dbReference type="GO" id="GO:0008168">
    <property type="term" value="F:methyltransferase activity"/>
    <property type="evidence" value="ECO:0007669"/>
    <property type="project" value="UniProtKB-KW"/>
</dbReference>
<evidence type="ECO:0000313" key="6">
    <source>
        <dbReference type="EMBL" id="GHO47583.1"/>
    </source>
</evidence>
<evidence type="ECO:0000259" key="5">
    <source>
        <dbReference type="Pfam" id="PF13847"/>
    </source>
</evidence>
<keyword evidence="7" id="KW-1185">Reference proteome</keyword>
<organism evidence="6 7">
    <name type="scientific">Ktedonospora formicarum</name>
    <dbReference type="NCBI Taxonomy" id="2778364"/>
    <lineage>
        <taxon>Bacteria</taxon>
        <taxon>Bacillati</taxon>
        <taxon>Chloroflexota</taxon>
        <taxon>Ktedonobacteria</taxon>
        <taxon>Ktedonobacterales</taxon>
        <taxon>Ktedonobacteraceae</taxon>
        <taxon>Ktedonospora</taxon>
    </lineage>
</organism>
<proteinExistence type="predicted"/>
<keyword evidence="2" id="KW-0489">Methyltransferase</keyword>
<dbReference type="PANTHER" id="PTHR44307">
    <property type="entry name" value="PHOSPHOETHANOLAMINE METHYLTRANSFERASE"/>
    <property type="match status" value="1"/>
</dbReference>
<comment type="pathway">
    <text evidence="4">Phospholipid metabolism.</text>
</comment>
<evidence type="ECO:0000313" key="7">
    <source>
        <dbReference type="Proteomes" id="UP000612362"/>
    </source>
</evidence>
<dbReference type="InterPro" id="IPR029063">
    <property type="entry name" value="SAM-dependent_MTases_sf"/>
</dbReference>
<name>A0A8J3I865_9CHLR</name>
<evidence type="ECO:0000256" key="3">
    <source>
        <dbReference type="ARBA" id="ARBA00022679"/>
    </source>
</evidence>
<sequence>MKNTPFDPTQYKIAQRQGWDQVAAGWRSWWKTFERAGQEVSDHLVSMAEITAGQRVLDIATGIGEPAITAAHRVGPAGEVFALDFAEAMVAIAQERATAHGRENITFAISDAEQLDLPQQSFDAALSRWGLMFLPNLVPALSDIRQCLKEGGRLAAAVWSTPDKAPVASLALRVVSQHIQVPPSAPGTPGPFSLAEALALTHSLERAGFSNVRSERITIVWEFATAEDYTRFQREIAPPITAMIAHLSAEQQSHIWQEITEAARRYATPDGRVEIPGESICVVGIA</sequence>
<comment type="caution">
    <text evidence="6">The sequence shown here is derived from an EMBL/GenBank/DDBJ whole genome shotgun (WGS) entry which is preliminary data.</text>
</comment>
<dbReference type="AlphaFoldDB" id="A0A8J3I865"/>
<dbReference type="SUPFAM" id="SSF53335">
    <property type="entry name" value="S-adenosyl-L-methionine-dependent methyltransferases"/>
    <property type="match status" value="1"/>
</dbReference>
<dbReference type="InterPro" id="IPR025714">
    <property type="entry name" value="Methyltranfer_dom"/>
</dbReference>
<dbReference type="Gene3D" id="3.40.50.150">
    <property type="entry name" value="Vaccinia Virus protein VP39"/>
    <property type="match status" value="1"/>
</dbReference>
<protein>
    <recommendedName>
        <fullName evidence="5">Methyltransferase domain-containing protein</fullName>
    </recommendedName>
</protein>
<gene>
    <name evidence="6" type="ORF">KSX_57460</name>
</gene>
<evidence type="ECO:0000256" key="2">
    <source>
        <dbReference type="ARBA" id="ARBA00022603"/>
    </source>
</evidence>
<keyword evidence="3" id="KW-0808">Transferase</keyword>
<dbReference type="PANTHER" id="PTHR44307:SF2">
    <property type="entry name" value="PHOSPHOETHANOLAMINE METHYLTRANSFERASE ISOFORM X1"/>
    <property type="match status" value="1"/>
</dbReference>
<evidence type="ECO:0000256" key="4">
    <source>
        <dbReference type="ARBA" id="ARBA00025707"/>
    </source>
</evidence>
<evidence type="ECO:0000256" key="1">
    <source>
        <dbReference type="ARBA" id="ARBA00005189"/>
    </source>
</evidence>
<dbReference type="Pfam" id="PF13847">
    <property type="entry name" value="Methyltransf_31"/>
    <property type="match status" value="1"/>
</dbReference>
<dbReference type="RefSeq" id="WP_220196843.1">
    <property type="nucleotide sequence ID" value="NZ_BNJF01000003.1"/>
</dbReference>
<accession>A0A8J3I865</accession>
<dbReference type="Proteomes" id="UP000612362">
    <property type="component" value="Unassembled WGS sequence"/>
</dbReference>
<dbReference type="EMBL" id="BNJF01000003">
    <property type="protein sequence ID" value="GHO47583.1"/>
    <property type="molecule type" value="Genomic_DNA"/>
</dbReference>
<dbReference type="GO" id="GO:0032259">
    <property type="term" value="P:methylation"/>
    <property type="evidence" value="ECO:0007669"/>
    <property type="project" value="UniProtKB-KW"/>
</dbReference>
<dbReference type="CDD" id="cd02440">
    <property type="entry name" value="AdoMet_MTases"/>
    <property type="match status" value="1"/>
</dbReference>
<comment type="pathway">
    <text evidence="1">Lipid metabolism.</text>
</comment>